<feature type="transmembrane region" description="Helical" evidence="1">
    <location>
        <begin position="357"/>
        <end position="375"/>
    </location>
</feature>
<reference evidence="2 3" key="1">
    <citation type="submission" date="2017-08" db="EMBL/GenBank/DDBJ databases">
        <title>Infants hospitalized years apart are colonized by the same room-sourced microbial strains.</title>
        <authorList>
            <person name="Brooks B."/>
            <person name="Olm M.R."/>
            <person name="Firek B.A."/>
            <person name="Baker R."/>
            <person name="Thomas B.C."/>
            <person name="Morowitz M.J."/>
            <person name="Banfield J.F."/>
        </authorList>
    </citation>
    <scope>NUCLEOTIDE SEQUENCE [LARGE SCALE GENOMIC DNA]</scope>
    <source>
        <strain evidence="2">S2_018_000_R2_101</strain>
    </source>
</reference>
<keyword evidence="1" id="KW-1133">Transmembrane helix</keyword>
<accession>A0A2W5AA06</accession>
<name>A0A2W5AA06_9SPHN</name>
<feature type="transmembrane region" description="Helical" evidence="1">
    <location>
        <begin position="63"/>
        <end position="84"/>
    </location>
</feature>
<keyword evidence="1" id="KW-0812">Transmembrane</keyword>
<dbReference type="EMBL" id="QFNN01000010">
    <property type="protein sequence ID" value="PZO91364.1"/>
    <property type="molecule type" value="Genomic_DNA"/>
</dbReference>
<gene>
    <name evidence="2" type="ORF">DI623_03465</name>
</gene>
<feature type="transmembrane region" description="Helical" evidence="1">
    <location>
        <begin position="481"/>
        <end position="501"/>
    </location>
</feature>
<sequence>MLSAIRNLFVGYGRFLTAPATPVIAPFRRPVAPHRAAMRKLAFFAMCIFLGMVYGFVFTVFPLSFIVVLALPILALVMIVIWALPDQEKAPTRALTNLLFLLIVLVVLWPNYLAIALPGLPWISVRRLFSPIVTFILLICISTSARFRAELGHSLRSSPLIYIGVTIFAILQLVTLIWSASPLGGLFPVIDHEFLWIGVFFASAWVFTQPGMVRRGAVTLLVMSLIVAVIGMLEWKNQQILWARHIPSFFQIGDDAVERILTPQFRDGRYRIASTFSLSLTFAEYLALTTPFVLYFLFRARSIITMAIWAAADLALLVVIFLSTARLGVIGWLTAHGFFIMFWAFKRWRTNKADLIGPALSIAFPTALVLLVVGINTVDAIHNRTVGGGSTSYSDDGRRIQFGMAPPVIAKNPFGYGSGQGSGALGYVAPSGLLTVDSYLLTIVLDYGILGFLAYYGVMLTAIINGARASLEEEDDSSDNVSFSLAVSTAILVFLTAKLVLSQEDNHAVYFFLLGMSCAIQSQTRRRPVAKPAISSAAALPAAA</sequence>
<feature type="transmembrane region" description="Helical" evidence="1">
    <location>
        <begin position="439"/>
        <end position="460"/>
    </location>
</feature>
<dbReference type="PANTHER" id="PTHR37422">
    <property type="entry name" value="TEICHURONIC ACID BIOSYNTHESIS PROTEIN TUAE"/>
    <property type="match status" value="1"/>
</dbReference>
<dbReference type="InterPro" id="IPR051533">
    <property type="entry name" value="WaaL-like"/>
</dbReference>
<keyword evidence="1" id="KW-0472">Membrane</keyword>
<evidence type="ECO:0000256" key="1">
    <source>
        <dbReference type="SAM" id="Phobius"/>
    </source>
</evidence>
<proteinExistence type="predicted"/>
<feature type="transmembrane region" description="Helical" evidence="1">
    <location>
        <begin position="128"/>
        <end position="147"/>
    </location>
</feature>
<protein>
    <recommendedName>
        <fullName evidence="4">O-antigen ligase domain-containing protein</fullName>
    </recommendedName>
</protein>
<feature type="transmembrane region" description="Helical" evidence="1">
    <location>
        <begin position="303"/>
        <end position="323"/>
    </location>
</feature>
<dbReference type="Proteomes" id="UP000249066">
    <property type="component" value="Unassembled WGS sequence"/>
</dbReference>
<feature type="transmembrane region" description="Helical" evidence="1">
    <location>
        <begin position="276"/>
        <end position="298"/>
    </location>
</feature>
<feature type="transmembrane region" description="Helical" evidence="1">
    <location>
        <begin position="37"/>
        <end position="57"/>
    </location>
</feature>
<feature type="transmembrane region" description="Helical" evidence="1">
    <location>
        <begin position="216"/>
        <end position="233"/>
    </location>
</feature>
<evidence type="ECO:0000313" key="3">
    <source>
        <dbReference type="Proteomes" id="UP000249066"/>
    </source>
</evidence>
<comment type="caution">
    <text evidence="2">The sequence shown here is derived from an EMBL/GenBank/DDBJ whole genome shotgun (WGS) entry which is preliminary data.</text>
</comment>
<evidence type="ECO:0000313" key="2">
    <source>
        <dbReference type="EMBL" id="PZO91364.1"/>
    </source>
</evidence>
<feature type="transmembrane region" description="Helical" evidence="1">
    <location>
        <begin position="329"/>
        <end position="345"/>
    </location>
</feature>
<dbReference type="AlphaFoldDB" id="A0A2W5AA06"/>
<evidence type="ECO:0008006" key="4">
    <source>
        <dbReference type="Google" id="ProtNLM"/>
    </source>
</evidence>
<feature type="transmembrane region" description="Helical" evidence="1">
    <location>
        <begin position="159"/>
        <end position="180"/>
    </location>
</feature>
<dbReference type="PANTHER" id="PTHR37422:SF13">
    <property type="entry name" value="LIPOPOLYSACCHARIDE BIOSYNTHESIS PROTEIN PA4999-RELATED"/>
    <property type="match status" value="1"/>
</dbReference>
<organism evidence="2 3">
    <name type="scientific">Sphingomonas sanxanigenens</name>
    <dbReference type="NCBI Taxonomy" id="397260"/>
    <lineage>
        <taxon>Bacteria</taxon>
        <taxon>Pseudomonadati</taxon>
        <taxon>Pseudomonadota</taxon>
        <taxon>Alphaproteobacteria</taxon>
        <taxon>Sphingomonadales</taxon>
        <taxon>Sphingomonadaceae</taxon>
        <taxon>Sphingomonas</taxon>
    </lineage>
</organism>
<feature type="transmembrane region" description="Helical" evidence="1">
    <location>
        <begin position="96"/>
        <end position="116"/>
    </location>
</feature>